<evidence type="ECO:0000313" key="1">
    <source>
        <dbReference type="EMBL" id="OYD09059.1"/>
    </source>
</evidence>
<dbReference type="OrthoDB" id="2639611at2"/>
<organism evidence="1 2">
    <name type="scientific">Paludifilum halophilum</name>
    <dbReference type="NCBI Taxonomy" id="1642702"/>
    <lineage>
        <taxon>Bacteria</taxon>
        <taxon>Bacillati</taxon>
        <taxon>Bacillota</taxon>
        <taxon>Bacilli</taxon>
        <taxon>Bacillales</taxon>
        <taxon>Thermoactinomycetaceae</taxon>
        <taxon>Paludifilum</taxon>
    </lineage>
</organism>
<dbReference type="RefSeq" id="WP_094263408.1">
    <property type="nucleotide sequence ID" value="NZ_NOWF01000002.1"/>
</dbReference>
<reference evidence="1 2" key="1">
    <citation type="submission" date="2017-07" db="EMBL/GenBank/DDBJ databases">
        <title>The genome sequence of Paludifilum halophilum highlights mechanisms for microbial adaptation to high salt environemnts.</title>
        <authorList>
            <person name="Belbahri L."/>
        </authorList>
    </citation>
    <scope>NUCLEOTIDE SEQUENCE [LARGE SCALE GENOMIC DNA]</scope>
    <source>
        <strain evidence="1 2">DSM 102817</strain>
    </source>
</reference>
<keyword evidence="2" id="KW-1185">Reference proteome</keyword>
<dbReference type="EMBL" id="NOWF01000002">
    <property type="protein sequence ID" value="OYD09059.1"/>
    <property type="molecule type" value="Genomic_DNA"/>
</dbReference>
<dbReference type="AlphaFoldDB" id="A0A235BAP2"/>
<comment type="caution">
    <text evidence="1">The sequence shown here is derived from an EMBL/GenBank/DDBJ whole genome shotgun (WGS) entry which is preliminary data.</text>
</comment>
<dbReference type="Proteomes" id="UP000215459">
    <property type="component" value="Unassembled WGS sequence"/>
</dbReference>
<accession>A0A235BAP2</accession>
<evidence type="ECO:0008006" key="3">
    <source>
        <dbReference type="Google" id="ProtNLM"/>
    </source>
</evidence>
<proteinExistence type="predicted"/>
<name>A0A235BAP2_9BACL</name>
<evidence type="ECO:0000313" key="2">
    <source>
        <dbReference type="Proteomes" id="UP000215459"/>
    </source>
</evidence>
<sequence>MVIQSPIVSPCCGIIEKILCHTSVFQPKDSLFLIRTTDGELRKVTVDYSGTITSYEVRPGDEVFTGMVLAYSEEDLTAAENE</sequence>
<gene>
    <name evidence="1" type="ORF">CHM34_04645</name>
</gene>
<protein>
    <recommendedName>
        <fullName evidence="3">Lipoyl-binding domain-containing protein</fullName>
    </recommendedName>
</protein>